<sequence>MKQVNLIKKVTILMMMMMTFRYSRMMYPWRKRGVKDSDEDSLLSSELNLHVLKEAKMFHFNSEVLTSPSMHASLFKAISLSKKSGSLIFFDPNLPLPLRKSRDETKKVIKKAWEQADVIEITKQELEFLLDEDHYVRRRNFRPQYYADDYEQTKNRRDYYHYTREEVSPLWHPGLQFLFNCSGDAVLAAIMRKLTTQPEMFQDQDVLERQIRFAITAGIISQWTISAVRGFPTESAVQNLKEQVYLPSMW</sequence>
<accession>A0AAD8I9W5</accession>
<reference evidence="5" key="1">
    <citation type="submission" date="2023-02" db="EMBL/GenBank/DDBJ databases">
        <title>Genome of toxic invasive species Heracleum sosnowskyi carries increased number of genes despite the absence of recent whole-genome duplications.</title>
        <authorList>
            <person name="Schelkunov M."/>
            <person name="Shtratnikova V."/>
            <person name="Makarenko M."/>
            <person name="Klepikova A."/>
            <person name="Omelchenko D."/>
            <person name="Novikova G."/>
            <person name="Obukhova E."/>
            <person name="Bogdanov V."/>
            <person name="Penin A."/>
            <person name="Logacheva M."/>
        </authorList>
    </citation>
    <scope>NUCLEOTIDE SEQUENCE</scope>
    <source>
        <strain evidence="5">Hsosn_3</strain>
        <tissue evidence="5">Leaf</tissue>
    </source>
</reference>
<dbReference type="PANTHER" id="PTHR43085:SF10">
    <property type="entry name" value="FRUCTOKINASE-LIKE 1, CHLOROPLASTIC"/>
    <property type="match status" value="1"/>
</dbReference>
<evidence type="ECO:0000313" key="5">
    <source>
        <dbReference type="EMBL" id="KAK1380110.1"/>
    </source>
</evidence>
<gene>
    <name evidence="5" type="ORF">POM88_026854</name>
</gene>
<proteinExistence type="inferred from homology"/>
<dbReference type="InterPro" id="IPR050306">
    <property type="entry name" value="PfkB_Carbo_kinase"/>
</dbReference>
<evidence type="ECO:0000313" key="6">
    <source>
        <dbReference type="Proteomes" id="UP001237642"/>
    </source>
</evidence>
<dbReference type="InterPro" id="IPR029056">
    <property type="entry name" value="Ribokinase-like"/>
</dbReference>
<evidence type="ECO:0000256" key="1">
    <source>
        <dbReference type="ARBA" id="ARBA00010688"/>
    </source>
</evidence>
<keyword evidence="3" id="KW-0418">Kinase</keyword>
<dbReference type="InterPro" id="IPR011611">
    <property type="entry name" value="PfkB_dom"/>
</dbReference>
<dbReference type="GO" id="GO:0042793">
    <property type="term" value="P:plastid transcription"/>
    <property type="evidence" value="ECO:0007669"/>
    <property type="project" value="TreeGrafter"/>
</dbReference>
<dbReference type="Gene3D" id="3.40.1190.20">
    <property type="match status" value="1"/>
</dbReference>
<dbReference type="EMBL" id="JAUIZM010000006">
    <property type="protein sequence ID" value="KAK1380110.1"/>
    <property type="molecule type" value="Genomic_DNA"/>
</dbReference>
<dbReference type="GO" id="GO:0009658">
    <property type="term" value="P:chloroplast organization"/>
    <property type="evidence" value="ECO:0007669"/>
    <property type="project" value="TreeGrafter"/>
</dbReference>
<dbReference type="GO" id="GO:0016301">
    <property type="term" value="F:kinase activity"/>
    <property type="evidence" value="ECO:0007669"/>
    <property type="project" value="UniProtKB-KW"/>
</dbReference>
<evidence type="ECO:0000256" key="3">
    <source>
        <dbReference type="ARBA" id="ARBA00022777"/>
    </source>
</evidence>
<keyword evidence="2" id="KW-0808">Transferase</keyword>
<dbReference type="SUPFAM" id="SSF53613">
    <property type="entry name" value="Ribokinase-like"/>
    <property type="match status" value="1"/>
</dbReference>
<evidence type="ECO:0000256" key="2">
    <source>
        <dbReference type="ARBA" id="ARBA00022679"/>
    </source>
</evidence>
<evidence type="ECO:0000259" key="4">
    <source>
        <dbReference type="Pfam" id="PF00294"/>
    </source>
</evidence>
<dbReference type="Proteomes" id="UP001237642">
    <property type="component" value="Unassembled WGS sequence"/>
</dbReference>
<organism evidence="5 6">
    <name type="scientific">Heracleum sosnowskyi</name>
    <dbReference type="NCBI Taxonomy" id="360622"/>
    <lineage>
        <taxon>Eukaryota</taxon>
        <taxon>Viridiplantae</taxon>
        <taxon>Streptophyta</taxon>
        <taxon>Embryophyta</taxon>
        <taxon>Tracheophyta</taxon>
        <taxon>Spermatophyta</taxon>
        <taxon>Magnoliopsida</taxon>
        <taxon>eudicotyledons</taxon>
        <taxon>Gunneridae</taxon>
        <taxon>Pentapetalae</taxon>
        <taxon>asterids</taxon>
        <taxon>campanulids</taxon>
        <taxon>Apiales</taxon>
        <taxon>Apiaceae</taxon>
        <taxon>Apioideae</taxon>
        <taxon>apioid superclade</taxon>
        <taxon>Tordylieae</taxon>
        <taxon>Tordyliinae</taxon>
        <taxon>Heracleum</taxon>
    </lineage>
</organism>
<comment type="similarity">
    <text evidence="1">Belongs to the carbohydrate kinase PfkB family.</text>
</comment>
<feature type="domain" description="Carbohydrate kinase PfkB" evidence="4">
    <location>
        <begin position="47"/>
        <end position="133"/>
    </location>
</feature>
<protein>
    <submittedName>
        <fullName evidence="5">Cyclic nucleotide-binding domain-containing protein</fullName>
    </submittedName>
</protein>
<name>A0AAD8I9W5_9APIA</name>
<reference evidence="5" key="2">
    <citation type="submission" date="2023-05" db="EMBL/GenBank/DDBJ databases">
        <authorList>
            <person name="Schelkunov M.I."/>
        </authorList>
    </citation>
    <scope>NUCLEOTIDE SEQUENCE</scope>
    <source>
        <strain evidence="5">Hsosn_3</strain>
        <tissue evidence="5">Leaf</tissue>
    </source>
</reference>
<dbReference type="Pfam" id="PF00294">
    <property type="entry name" value="PfkB"/>
    <property type="match status" value="1"/>
</dbReference>
<dbReference type="GO" id="GO:0042644">
    <property type="term" value="C:chloroplast nucleoid"/>
    <property type="evidence" value="ECO:0007669"/>
    <property type="project" value="TreeGrafter"/>
</dbReference>
<comment type="caution">
    <text evidence="5">The sequence shown here is derived from an EMBL/GenBank/DDBJ whole genome shotgun (WGS) entry which is preliminary data.</text>
</comment>
<dbReference type="PANTHER" id="PTHR43085">
    <property type="entry name" value="HEXOKINASE FAMILY MEMBER"/>
    <property type="match status" value="1"/>
</dbReference>
<dbReference type="AlphaFoldDB" id="A0AAD8I9W5"/>
<keyword evidence="6" id="KW-1185">Reference proteome</keyword>